<dbReference type="Pfam" id="PF04130">
    <property type="entry name" value="GCP_C_terminal"/>
    <property type="match status" value="1"/>
</dbReference>
<dbReference type="InterPro" id="IPR016187">
    <property type="entry name" value="CTDL_fold"/>
</dbReference>
<dbReference type="PANTHER" id="PTHR21407:SF5">
    <property type="entry name" value="HL04814P"/>
    <property type="match status" value="1"/>
</dbReference>
<keyword evidence="4" id="KW-0493">Microtubule</keyword>
<dbReference type="InterPro" id="IPR040457">
    <property type="entry name" value="GCP_C"/>
</dbReference>
<evidence type="ECO:0000259" key="6">
    <source>
        <dbReference type="PROSITE" id="PS50041"/>
    </source>
</evidence>
<organism evidence="7">
    <name type="scientific">Notodromas monacha</name>
    <dbReference type="NCBI Taxonomy" id="399045"/>
    <lineage>
        <taxon>Eukaryota</taxon>
        <taxon>Metazoa</taxon>
        <taxon>Ecdysozoa</taxon>
        <taxon>Arthropoda</taxon>
        <taxon>Crustacea</taxon>
        <taxon>Oligostraca</taxon>
        <taxon>Ostracoda</taxon>
        <taxon>Podocopa</taxon>
        <taxon>Podocopida</taxon>
        <taxon>Cypridocopina</taxon>
        <taxon>Cypridoidea</taxon>
        <taxon>Cyprididae</taxon>
        <taxon>Notodromas</taxon>
    </lineage>
</organism>
<evidence type="ECO:0000313" key="8">
    <source>
        <dbReference type="Proteomes" id="UP000678499"/>
    </source>
</evidence>
<accession>A0A7R9C1Z0</accession>
<keyword evidence="8" id="KW-1185">Reference proteome</keyword>
<evidence type="ECO:0000256" key="3">
    <source>
        <dbReference type="ARBA" id="ARBA00022490"/>
    </source>
</evidence>
<dbReference type="EMBL" id="OA889254">
    <property type="protein sequence ID" value="CAD7284181.1"/>
    <property type="molecule type" value="Genomic_DNA"/>
</dbReference>
<dbReference type="Gene3D" id="3.10.100.10">
    <property type="entry name" value="Mannose-Binding Protein A, subunit A"/>
    <property type="match status" value="1"/>
</dbReference>
<dbReference type="SUPFAM" id="SSF56436">
    <property type="entry name" value="C-type lectin-like"/>
    <property type="match status" value="1"/>
</dbReference>
<reference evidence="7" key="1">
    <citation type="submission" date="2020-11" db="EMBL/GenBank/DDBJ databases">
        <authorList>
            <person name="Tran Van P."/>
        </authorList>
    </citation>
    <scope>NUCLEOTIDE SEQUENCE</scope>
</reference>
<dbReference type="Gene3D" id="1.20.120.1900">
    <property type="entry name" value="Gamma-tubulin complex, C-terminal domain"/>
    <property type="match status" value="1"/>
</dbReference>
<evidence type="ECO:0000256" key="2">
    <source>
        <dbReference type="ARBA" id="ARBA00010337"/>
    </source>
</evidence>
<dbReference type="EMBL" id="CAJPEX010007217">
    <property type="protein sequence ID" value="CAG0924333.1"/>
    <property type="molecule type" value="Genomic_DNA"/>
</dbReference>
<dbReference type="GO" id="GO:0005874">
    <property type="term" value="C:microtubule"/>
    <property type="evidence" value="ECO:0007669"/>
    <property type="project" value="UniProtKB-KW"/>
</dbReference>
<protein>
    <recommendedName>
        <fullName evidence="6">C-type lectin domain-containing protein</fullName>
    </recommendedName>
</protein>
<evidence type="ECO:0000256" key="1">
    <source>
        <dbReference type="ARBA" id="ARBA00004245"/>
    </source>
</evidence>
<sequence length="670" mass="75065">MLTGSERPLWDKVDGPTEVPQVRLPKWAADHVTVEPFDVESFENRAVERVTNRDKVMGTDLDEILQHSDAAVFGKGRSLEDAKICEPSAAENLGNQSKDEALCKFLSLDRTESNSGKIFEMLETMELPRDVSWDDPSVTGSDLSISIKGRSSRDAKNTCAVASNPEYRSFLVQRLEMSHFVSALMQFFESQQIRACLQEFKENLMNEVLSWRHFIHLHSEMVDRVHYRCLLGNDKRSGYLLSLLHRVLDYICSFCELYSSGVWKETEGKLSHSEFIPAHRVYLHFNHISQLLYRDTKMASVSFILSGLLITLSYTNGASLSDSPLFSAALATSPYGYLNLQPAPTLFQRLASAMLQRSPYDVAVKAAPEEEEDTSNVISLPIPIFVPKAGMDDFEAEQNKAKVEAIVKAVSEAVQDFKTRTSNVNDTVETRDGLSAPIPSLCSSRRKDSQFGNHNYQYSWINTPKLDWFNSRNFCRRQCMDAVSIETQAEEEYVKSILIDAWRQGRIEFIWTSGRLCDFPGCDRADLQPIRTNGWFWSGSGVGIPAIGRGYTDWGMLSGFCTLTLIELICSLLERTDGSGLGPVSEFPQSVVDIRTGVCYLGISISSGTQPDNREGGESCIAMLNPSIYNESSGQFKWHDIACGHQKHVICEDSESLLGYVRQSNPGIVL</sequence>
<dbReference type="Proteomes" id="UP000678499">
    <property type="component" value="Unassembled WGS sequence"/>
</dbReference>
<evidence type="ECO:0000313" key="7">
    <source>
        <dbReference type="EMBL" id="CAD7284181.1"/>
    </source>
</evidence>
<dbReference type="OrthoDB" id="775571at2759"/>
<feature type="domain" description="C-type lectin" evidence="6">
    <location>
        <begin position="451"/>
        <end position="652"/>
    </location>
</feature>
<evidence type="ECO:0000256" key="4">
    <source>
        <dbReference type="ARBA" id="ARBA00022701"/>
    </source>
</evidence>
<dbReference type="GO" id="GO:0043015">
    <property type="term" value="F:gamma-tubulin binding"/>
    <property type="evidence" value="ECO:0007669"/>
    <property type="project" value="InterPro"/>
</dbReference>
<name>A0A7R9C1Z0_9CRUS</name>
<dbReference type="InterPro" id="IPR001304">
    <property type="entry name" value="C-type_lectin-like"/>
</dbReference>
<keyword evidence="3" id="KW-0963">Cytoplasm</keyword>
<dbReference type="PROSITE" id="PS50041">
    <property type="entry name" value="C_TYPE_LECTIN_2"/>
    <property type="match status" value="1"/>
</dbReference>
<evidence type="ECO:0000256" key="5">
    <source>
        <dbReference type="ARBA" id="ARBA00023212"/>
    </source>
</evidence>
<dbReference type="PANTHER" id="PTHR21407">
    <property type="entry name" value="RE43931P-RELATED"/>
    <property type="match status" value="1"/>
</dbReference>
<dbReference type="InterPro" id="IPR042241">
    <property type="entry name" value="GCP_C_sf"/>
</dbReference>
<comment type="subcellular location">
    <subcellularLocation>
        <location evidence="1">Cytoplasm</location>
        <location evidence="1">Cytoskeleton</location>
    </subcellularLocation>
</comment>
<comment type="similarity">
    <text evidence="2">Belongs to the TUBGCP family.</text>
</comment>
<gene>
    <name evidence="7" type="ORF">NMOB1V02_LOCUS11788</name>
</gene>
<keyword evidence="5" id="KW-0206">Cytoskeleton</keyword>
<dbReference type="InterPro" id="IPR016186">
    <property type="entry name" value="C-type_lectin-like/link_sf"/>
</dbReference>
<dbReference type="AlphaFoldDB" id="A0A7R9C1Z0"/>
<proteinExistence type="inferred from homology"/>